<dbReference type="NCBIfam" id="NF038012">
    <property type="entry name" value="DMT_1"/>
    <property type="match status" value="1"/>
</dbReference>
<gene>
    <name evidence="3" type="ORF">FHR34_000063</name>
</gene>
<dbReference type="SUPFAM" id="SSF103481">
    <property type="entry name" value="Multidrug resistance efflux transporter EmrE"/>
    <property type="match status" value="1"/>
</dbReference>
<name>A0A7W7QWG7_KITKI</name>
<dbReference type="InterPro" id="IPR037185">
    <property type="entry name" value="EmrE-like"/>
</dbReference>
<dbReference type="Proteomes" id="UP000540506">
    <property type="component" value="Unassembled WGS sequence"/>
</dbReference>
<dbReference type="RefSeq" id="WP_184933460.1">
    <property type="nucleotide sequence ID" value="NZ_JACHJV010000001.1"/>
</dbReference>
<dbReference type="PANTHER" id="PTHR40761">
    <property type="entry name" value="CONSERVED INTEGRAL MEMBRANE ALANINE VALINE AND LEUCINE RICH PROTEIN-RELATED"/>
    <property type="match status" value="1"/>
</dbReference>
<evidence type="ECO:0000313" key="3">
    <source>
        <dbReference type="EMBL" id="MBB4921070.1"/>
    </source>
</evidence>
<feature type="transmembrane region" description="Helical" evidence="1">
    <location>
        <begin position="76"/>
        <end position="97"/>
    </location>
</feature>
<proteinExistence type="predicted"/>
<dbReference type="PANTHER" id="PTHR40761:SF1">
    <property type="entry name" value="CONSERVED INTEGRAL MEMBRANE ALANINE VALINE AND LEUCINE RICH PROTEIN-RELATED"/>
    <property type="match status" value="1"/>
</dbReference>
<feature type="transmembrane region" description="Helical" evidence="1">
    <location>
        <begin position="255"/>
        <end position="275"/>
    </location>
</feature>
<keyword evidence="1" id="KW-0812">Transmembrane</keyword>
<sequence>MAIVLTVLFAVLAAVSNACAMVLQRTAARTVPQSDAFSLRLMRDLLRHPAWLGGMATVICAAVFQALALAMGSLALVQPIFVTELTFVLLIACAAFRRRLPPLGWFGIIAVTVGIALALVAAAPSGGRDHAPLAVWILTLIAGGGAMACCVLAALPYGRGKARAALFGTAAAIGYALTAALLKSAADTAEHGVAAFFTSWQTYGFATVGVCSLFLLSNAVESGPLLASQPALTLGDAVVSLTLGILVYGEHVRTGWWLVPEAVGALLVVAGVMVLPRVETQALGPRPGAS</sequence>
<keyword evidence="4" id="KW-1185">Reference proteome</keyword>
<dbReference type="EMBL" id="JACHJV010000001">
    <property type="protein sequence ID" value="MBB4921070.1"/>
    <property type="molecule type" value="Genomic_DNA"/>
</dbReference>
<evidence type="ECO:0000256" key="1">
    <source>
        <dbReference type="SAM" id="Phobius"/>
    </source>
</evidence>
<feature type="transmembrane region" description="Helical" evidence="1">
    <location>
        <begin position="135"/>
        <end position="158"/>
    </location>
</feature>
<accession>A0A7W7QWG7</accession>
<feature type="transmembrane region" description="Helical" evidence="1">
    <location>
        <begin position="194"/>
        <end position="216"/>
    </location>
</feature>
<feature type="transmembrane region" description="Helical" evidence="1">
    <location>
        <begin position="103"/>
        <end position="123"/>
    </location>
</feature>
<reference evidence="3 4" key="1">
    <citation type="submission" date="2020-08" db="EMBL/GenBank/DDBJ databases">
        <title>Sequencing the genomes of 1000 actinobacteria strains.</title>
        <authorList>
            <person name="Klenk H.-P."/>
        </authorList>
    </citation>
    <scope>NUCLEOTIDE SEQUENCE [LARGE SCALE GENOMIC DNA]</scope>
    <source>
        <strain evidence="3 4">DSM 41654</strain>
    </source>
</reference>
<keyword evidence="2" id="KW-0732">Signal</keyword>
<organism evidence="3 4">
    <name type="scientific">Kitasatospora kifunensis</name>
    <name type="common">Streptomyces kifunensis</name>
    <dbReference type="NCBI Taxonomy" id="58351"/>
    <lineage>
        <taxon>Bacteria</taxon>
        <taxon>Bacillati</taxon>
        <taxon>Actinomycetota</taxon>
        <taxon>Actinomycetes</taxon>
        <taxon>Kitasatosporales</taxon>
        <taxon>Streptomycetaceae</taxon>
        <taxon>Kitasatospora</taxon>
    </lineage>
</organism>
<feature type="signal peptide" evidence="2">
    <location>
        <begin position="1"/>
        <end position="20"/>
    </location>
</feature>
<feature type="transmembrane region" description="Helical" evidence="1">
    <location>
        <begin position="164"/>
        <end position="182"/>
    </location>
</feature>
<feature type="transmembrane region" description="Helical" evidence="1">
    <location>
        <begin position="51"/>
        <end position="69"/>
    </location>
</feature>
<keyword evidence="1" id="KW-1133">Transmembrane helix</keyword>
<dbReference type="AlphaFoldDB" id="A0A7W7QWG7"/>
<keyword evidence="1" id="KW-0472">Membrane</keyword>
<dbReference type="Gene3D" id="1.10.3730.20">
    <property type="match status" value="1"/>
</dbReference>
<evidence type="ECO:0000256" key="2">
    <source>
        <dbReference type="SAM" id="SignalP"/>
    </source>
</evidence>
<comment type="caution">
    <text evidence="3">The sequence shown here is derived from an EMBL/GenBank/DDBJ whole genome shotgun (WGS) entry which is preliminary data.</text>
</comment>
<feature type="chain" id="PRO_5031213279" evidence="2">
    <location>
        <begin position="21"/>
        <end position="290"/>
    </location>
</feature>
<protein>
    <submittedName>
        <fullName evidence="3">Drug/metabolite transporter (DMT)-like permease</fullName>
    </submittedName>
</protein>
<feature type="transmembrane region" description="Helical" evidence="1">
    <location>
        <begin position="228"/>
        <end position="248"/>
    </location>
</feature>
<evidence type="ECO:0000313" key="4">
    <source>
        <dbReference type="Proteomes" id="UP000540506"/>
    </source>
</evidence>